<gene>
    <name evidence="1" type="ORF">TM448A00317_0017</name>
    <name evidence="2" type="ORF">TM448B00343_0022</name>
</gene>
<sequence length="123" mass="12672">MTGKHFLSDALLSLRASSSQAIGNEAGASVDMGGGVDKICRGIVTVTVVGTGATLAVKLQGSSDNSTFYDIPGAGFLDPADGAAIDAVGQYEVYFKSDFRYIRTYGTAGTAAVTWQAELTTAH</sequence>
<evidence type="ECO:0000313" key="1">
    <source>
        <dbReference type="EMBL" id="QJA46115.1"/>
    </source>
</evidence>
<reference evidence="1" key="1">
    <citation type="submission" date="2020-03" db="EMBL/GenBank/DDBJ databases">
        <title>The deep terrestrial virosphere.</title>
        <authorList>
            <person name="Holmfeldt K."/>
            <person name="Nilsson E."/>
            <person name="Simone D."/>
            <person name="Lopez-Fernandez M."/>
            <person name="Wu X."/>
            <person name="de Brujin I."/>
            <person name="Lundin D."/>
            <person name="Andersson A."/>
            <person name="Bertilsson S."/>
            <person name="Dopson M."/>
        </authorList>
    </citation>
    <scope>NUCLEOTIDE SEQUENCE</scope>
    <source>
        <strain evidence="1">TM448A00317</strain>
        <strain evidence="2">TM448B00343</strain>
    </source>
</reference>
<accession>A0A6H1ZFS3</accession>
<dbReference type="AlphaFoldDB" id="A0A6H1ZFS3"/>
<proteinExistence type="predicted"/>
<dbReference type="EMBL" id="MT144611">
    <property type="protein sequence ID" value="QJH95016.1"/>
    <property type="molecule type" value="Genomic_DNA"/>
</dbReference>
<protein>
    <submittedName>
        <fullName evidence="1">Uncharacterized protein</fullName>
    </submittedName>
</protein>
<organism evidence="1">
    <name type="scientific">viral metagenome</name>
    <dbReference type="NCBI Taxonomy" id="1070528"/>
    <lineage>
        <taxon>unclassified sequences</taxon>
        <taxon>metagenomes</taxon>
        <taxon>organismal metagenomes</taxon>
    </lineage>
</organism>
<evidence type="ECO:0000313" key="2">
    <source>
        <dbReference type="EMBL" id="QJH95016.1"/>
    </source>
</evidence>
<dbReference type="EMBL" id="MT144003">
    <property type="protein sequence ID" value="QJA46115.1"/>
    <property type="molecule type" value="Genomic_DNA"/>
</dbReference>
<name>A0A6H1ZFS3_9ZZZZ</name>